<dbReference type="RefSeq" id="XP_002112578.1">
    <property type="nucleotide sequence ID" value="XM_002112542.1"/>
</dbReference>
<dbReference type="FunFam" id="3.40.30.10:FF:000093">
    <property type="entry name" value="Glutaredoxin 2"/>
    <property type="match status" value="1"/>
</dbReference>
<feature type="domain" description="Glutaredoxin" evidence="1">
    <location>
        <begin position="19"/>
        <end position="82"/>
    </location>
</feature>
<dbReference type="InParanoid" id="B3RWG2"/>
<organism evidence="2 3">
    <name type="scientific">Trichoplax adhaerens</name>
    <name type="common">Trichoplax reptans</name>
    <dbReference type="NCBI Taxonomy" id="10228"/>
    <lineage>
        <taxon>Eukaryota</taxon>
        <taxon>Metazoa</taxon>
        <taxon>Placozoa</taxon>
        <taxon>Uniplacotomia</taxon>
        <taxon>Trichoplacea</taxon>
        <taxon>Trichoplacidae</taxon>
        <taxon>Trichoplax</taxon>
    </lineage>
</organism>
<keyword evidence="3" id="KW-1185">Reference proteome</keyword>
<dbReference type="Gene3D" id="3.40.30.10">
    <property type="entry name" value="Glutaredoxin"/>
    <property type="match status" value="1"/>
</dbReference>
<dbReference type="CDD" id="cd03419">
    <property type="entry name" value="GRX_GRXh_1_2_like"/>
    <property type="match status" value="1"/>
</dbReference>
<dbReference type="EMBL" id="DS985245">
    <property type="protein sequence ID" value="EDV24688.1"/>
    <property type="molecule type" value="Genomic_DNA"/>
</dbReference>
<evidence type="ECO:0000313" key="3">
    <source>
        <dbReference type="Proteomes" id="UP000009022"/>
    </source>
</evidence>
<dbReference type="PANTHER" id="PTHR45694">
    <property type="entry name" value="GLUTAREDOXIN 2"/>
    <property type="match status" value="1"/>
</dbReference>
<dbReference type="OrthoDB" id="418495at2759"/>
<dbReference type="Proteomes" id="UP000009022">
    <property type="component" value="Unassembled WGS sequence"/>
</dbReference>
<dbReference type="NCBIfam" id="TIGR02180">
    <property type="entry name" value="GRX_euk"/>
    <property type="match status" value="1"/>
</dbReference>
<dbReference type="InterPro" id="IPR014025">
    <property type="entry name" value="Glutaredoxin_subgr"/>
</dbReference>
<dbReference type="eggNOG" id="KOG1752">
    <property type="taxonomic scope" value="Eukaryota"/>
</dbReference>
<name>B3RWG2_TRIAD</name>
<accession>B3RWG2</accession>
<protein>
    <recommendedName>
        <fullName evidence="1">Glutaredoxin domain-containing protein</fullName>
    </recommendedName>
</protein>
<evidence type="ECO:0000313" key="2">
    <source>
        <dbReference type="EMBL" id="EDV24688.1"/>
    </source>
</evidence>
<dbReference type="CTD" id="6754232"/>
<dbReference type="GO" id="GO:0034599">
    <property type="term" value="P:cellular response to oxidative stress"/>
    <property type="evidence" value="ECO:0000318"/>
    <property type="project" value="GO_Central"/>
</dbReference>
<dbReference type="KEGG" id="tad:TRIADDRAFT_25696"/>
<dbReference type="Pfam" id="PF00462">
    <property type="entry name" value="Glutaredoxin"/>
    <property type="match status" value="1"/>
</dbReference>
<dbReference type="GO" id="GO:0015038">
    <property type="term" value="F:glutathione disulfide oxidoreductase activity"/>
    <property type="evidence" value="ECO:0000318"/>
    <property type="project" value="GO_Central"/>
</dbReference>
<dbReference type="STRING" id="10228.B3RWG2"/>
<dbReference type="PROSITE" id="PS51354">
    <property type="entry name" value="GLUTAREDOXIN_2"/>
    <property type="match status" value="1"/>
</dbReference>
<gene>
    <name evidence="2" type="ORF">TRIADDRAFT_25696</name>
</gene>
<dbReference type="PRINTS" id="PR00160">
    <property type="entry name" value="GLUTAREDOXIN"/>
</dbReference>
<dbReference type="GO" id="GO:0005737">
    <property type="term" value="C:cytoplasm"/>
    <property type="evidence" value="ECO:0000318"/>
    <property type="project" value="GO_Central"/>
</dbReference>
<dbReference type="PhylomeDB" id="B3RWG2"/>
<dbReference type="PANTHER" id="PTHR45694:SF18">
    <property type="entry name" value="GLUTAREDOXIN-1-RELATED"/>
    <property type="match status" value="1"/>
</dbReference>
<dbReference type="InterPro" id="IPR011899">
    <property type="entry name" value="Glutaredoxin_euk/vir"/>
</dbReference>
<dbReference type="OMA" id="GATHCPY"/>
<evidence type="ECO:0000259" key="1">
    <source>
        <dbReference type="Pfam" id="PF00462"/>
    </source>
</evidence>
<dbReference type="FunCoup" id="B3RWG2">
    <property type="interactions" value="213"/>
</dbReference>
<dbReference type="InterPro" id="IPR002109">
    <property type="entry name" value="Glutaredoxin"/>
</dbReference>
<dbReference type="AlphaFoldDB" id="B3RWG2"/>
<dbReference type="GeneID" id="6754232"/>
<dbReference type="HOGENOM" id="CLU_026126_7_2_1"/>
<dbReference type="SUPFAM" id="SSF52833">
    <property type="entry name" value="Thioredoxin-like"/>
    <property type="match status" value="1"/>
</dbReference>
<sequence>MSGSPAMKLVQSLVERRGILMFSKTYCGFCTKVKRIFQNIGVHDAEILELDERDDGDEIQSALLQLTKQRTVPNIFIGGKHIGGCSDIEKMHANGKLISLIQAARS</sequence>
<reference evidence="2 3" key="1">
    <citation type="journal article" date="2008" name="Nature">
        <title>The Trichoplax genome and the nature of placozoans.</title>
        <authorList>
            <person name="Srivastava M."/>
            <person name="Begovic E."/>
            <person name="Chapman J."/>
            <person name="Putnam N.H."/>
            <person name="Hellsten U."/>
            <person name="Kawashima T."/>
            <person name="Kuo A."/>
            <person name="Mitros T."/>
            <person name="Salamov A."/>
            <person name="Carpenter M.L."/>
            <person name="Signorovitch A.Y."/>
            <person name="Moreno M.A."/>
            <person name="Kamm K."/>
            <person name="Grimwood J."/>
            <person name="Schmutz J."/>
            <person name="Shapiro H."/>
            <person name="Grigoriev I.V."/>
            <person name="Buss L.W."/>
            <person name="Schierwater B."/>
            <person name="Dellaporta S.L."/>
            <person name="Rokhsar D.S."/>
        </authorList>
    </citation>
    <scope>NUCLEOTIDE SEQUENCE [LARGE SCALE GENOMIC DNA]</scope>
    <source>
        <strain evidence="2 3">Grell-BS-1999</strain>
    </source>
</reference>
<proteinExistence type="predicted"/>
<dbReference type="InterPro" id="IPR036249">
    <property type="entry name" value="Thioredoxin-like_sf"/>
</dbReference>